<dbReference type="InterPro" id="IPR011234">
    <property type="entry name" value="Fumarylacetoacetase-like_C"/>
</dbReference>
<dbReference type="Pfam" id="PF01557">
    <property type="entry name" value="FAA_hydrolase"/>
    <property type="match status" value="1"/>
</dbReference>
<accession>A0A7Z0J7Y2</accession>
<dbReference type="PANTHER" id="PTHR30143:SF0">
    <property type="entry name" value="2-KETO-4-PENTENOATE HYDRATASE"/>
    <property type="match status" value="1"/>
</dbReference>
<dbReference type="GO" id="GO:0005737">
    <property type="term" value="C:cytoplasm"/>
    <property type="evidence" value="ECO:0007669"/>
    <property type="project" value="TreeGrafter"/>
</dbReference>
<dbReference type="InterPro" id="IPR036663">
    <property type="entry name" value="Fumarylacetoacetase_C_sf"/>
</dbReference>
<gene>
    <name evidence="3" type="ORF">HNR05_003140</name>
</gene>
<keyword evidence="4" id="KW-1185">Reference proteome</keyword>
<proteinExistence type="predicted"/>
<organism evidence="3 4">
    <name type="scientific">Glaciibacter psychrotolerans</name>
    <dbReference type="NCBI Taxonomy" id="670054"/>
    <lineage>
        <taxon>Bacteria</taxon>
        <taxon>Bacillati</taxon>
        <taxon>Actinomycetota</taxon>
        <taxon>Actinomycetes</taxon>
        <taxon>Micrococcales</taxon>
        <taxon>Microbacteriaceae</taxon>
        <taxon>Glaciibacter</taxon>
    </lineage>
</organism>
<evidence type="ECO:0000256" key="1">
    <source>
        <dbReference type="ARBA" id="ARBA00023239"/>
    </source>
</evidence>
<dbReference type="AlphaFoldDB" id="A0A7Z0J7Y2"/>
<name>A0A7Z0J7Y2_9MICO</name>
<keyword evidence="1 3" id="KW-0456">Lyase</keyword>
<evidence type="ECO:0000259" key="2">
    <source>
        <dbReference type="Pfam" id="PF01557"/>
    </source>
</evidence>
<evidence type="ECO:0000313" key="3">
    <source>
        <dbReference type="EMBL" id="NYJ21349.1"/>
    </source>
</evidence>
<dbReference type="InterPro" id="IPR050772">
    <property type="entry name" value="Hydratase-Decarb/MhpD_sf"/>
</dbReference>
<dbReference type="GO" id="GO:0008684">
    <property type="term" value="F:2-oxopent-4-enoate hydratase activity"/>
    <property type="evidence" value="ECO:0007669"/>
    <property type="project" value="UniProtKB-EC"/>
</dbReference>
<dbReference type="EMBL" id="JACCFM010000001">
    <property type="protein sequence ID" value="NYJ21349.1"/>
    <property type="molecule type" value="Genomic_DNA"/>
</dbReference>
<comment type="caution">
    <text evidence="3">The sequence shown here is derived from an EMBL/GenBank/DDBJ whole genome shotgun (WGS) entry which is preliminary data.</text>
</comment>
<dbReference type="Proteomes" id="UP000537260">
    <property type="component" value="Unassembled WGS sequence"/>
</dbReference>
<dbReference type="Gene3D" id="3.90.850.10">
    <property type="entry name" value="Fumarylacetoacetase-like, C-terminal domain"/>
    <property type="match status" value="1"/>
</dbReference>
<dbReference type="EC" id="4.2.1.80" evidence="3"/>
<dbReference type="SUPFAM" id="SSF56529">
    <property type="entry name" value="FAH"/>
    <property type="match status" value="1"/>
</dbReference>
<dbReference type="PANTHER" id="PTHR30143">
    <property type="entry name" value="ACID HYDRATASE"/>
    <property type="match status" value="1"/>
</dbReference>
<protein>
    <submittedName>
        <fullName evidence="3">2-keto-4-pentenoate hydratase</fullName>
        <ecNumber evidence="3">4.2.1.80</ecNumber>
    </submittedName>
</protein>
<reference evidence="3 4" key="1">
    <citation type="submission" date="2020-07" db="EMBL/GenBank/DDBJ databases">
        <title>Sequencing the genomes of 1000 actinobacteria strains.</title>
        <authorList>
            <person name="Klenk H.-P."/>
        </authorList>
    </citation>
    <scope>NUCLEOTIDE SEQUENCE [LARGE SCALE GENOMIC DNA]</scope>
    <source>
        <strain evidence="3 4">LI1</strain>
    </source>
</reference>
<evidence type="ECO:0000313" key="4">
    <source>
        <dbReference type="Proteomes" id="UP000537260"/>
    </source>
</evidence>
<feature type="domain" description="Fumarylacetoacetase-like C-terminal" evidence="2">
    <location>
        <begin position="101"/>
        <end position="258"/>
    </location>
</feature>
<dbReference type="RefSeq" id="WP_179581086.1">
    <property type="nucleotide sequence ID" value="NZ_JACCFM010000001.1"/>
</dbReference>
<sequence length="260" mass="27496">MVNSATRTEAARALRQAAANREPIARLSSTFPGLSLADAYAIQTLNIQLDVASGSRIIGHKLGLTSPVMQEMMGVDEPDFGHLMDTMLLDSTRAVSLGSYIQPRIEVELAFVLAEALSADCTEADVLSATAYVVPCIELIDSRIENWNIHLIDTIADNASSAAVILGDTRISPLEWSLDDIDARLVINGQEVAAGSTSAVLGHPARSVAWLARTLAGFGVALEPGHVVLSGSCTRAIDVVPGDRAEARFTGLGDVVVTFD</sequence>